<keyword evidence="4" id="KW-0233">DNA recombination</keyword>
<dbReference type="InterPro" id="IPR011010">
    <property type="entry name" value="DNA_brk_join_enz"/>
</dbReference>
<evidence type="ECO:0000256" key="3">
    <source>
        <dbReference type="ARBA" id="ARBA00023125"/>
    </source>
</evidence>
<dbReference type="PROSITE" id="PS51898">
    <property type="entry name" value="TYR_RECOMBINASE"/>
    <property type="match status" value="1"/>
</dbReference>
<name>M3A7R4_9PROT</name>
<keyword evidence="3 5" id="KW-0238">DNA-binding</keyword>
<reference evidence="8 9" key="1">
    <citation type="journal article" date="2014" name="Genome Announc.">
        <title>Draft Genome Sequence of Magnetospirillum sp. Strain SO-1, a Freshwater Magnetotactic Bacterium Isolated from the Ol'khovka River, Russia.</title>
        <authorList>
            <person name="Grouzdev D.S."/>
            <person name="Dziuba M.V."/>
            <person name="Sukhacheva M.S."/>
            <person name="Mardanov A.V."/>
            <person name="Beletskiy A.V."/>
            <person name="Kuznetsov B.B."/>
            <person name="Skryabin K.G."/>
        </authorList>
    </citation>
    <scope>NUCLEOTIDE SEQUENCE [LARGE SCALE GENOMIC DNA]</scope>
    <source>
        <strain evidence="8 9">SO-1</strain>
    </source>
</reference>
<sequence>MALESGFWGGVMGKFERDGFTIKGGAIRLYRRGDTKSDIWHASVTRPDQKVDRFSTKTSDQVEAGRVAERHLDRIRFAEEYGIPLDRKTFRQIAESWYEDIFASDLNERDKNNFRGILDRYVMAFFGDRVISTIKSKDIVEYRKWRKDFWISGPGKDVAEISFVRDGRTYKRKPKRSIPAARTLAREDIVLRGVFQKAVSQGYLNDRELAHFKSVAGKVNSRGALSREQYQKLVAASWERSMLIPNGQTLYYRQLLAVYIQFMVMTGLRPGEARRLRFMDIKDGYVVLQESKTKVRKVVGVAGFSGIISFLHDVHQALYGRDVHDEEENPFPMPTDYLWRDYQKDEPIHDFKRSFNELLAYCGITHDEHQNGKITIYSLRHTYAHFRIVYGGVNDVYLLAQNMGTSVQMIEKYYGHLEPLHRKDELKRVHRNSASDKLMDNINDLFGLPPLEF</sequence>
<dbReference type="STRING" id="1244869.H261_16528"/>
<dbReference type="PROSITE" id="PS51900">
    <property type="entry name" value="CB"/>
    <property type="match status" value="1"/>
</dbReference>
<evidence type="ECO:0000256" key="4">
    <source>
        <dbReference type="ARBA" id="ARBA00023172"/>
    </source>
</evidence>
<dbReference type="EMBL" id="AONQ01000051">
    <property type="protein sequence ID" value="EME68838.1"/>
    <property type="molecule type" value="Genomic_DNA"/>
</dbReference>
<dbReference type="eggNOG" id="COG0582">
    <property type="taxonomic scope" value="Bacteria"/>
</dbReference>
<keyword evidence="9" id="KW-1185">Reference proteome</keyword>
<feature type="domain" description="Core-binding (CB)" evidence="7">
    <location>
        <begin position="88"/>
        <end position="199"/>
    </location>
</feature>
<dbReference type="Gene3D" id="1.10.443.10">
    <property type="entry name" value="Intergrase catalytic core"/>
    <property type="match status" value="1"/>
</dbReference>
<protein>
    <submittedName>
        <fullName evidence="8">Integrase</fullName>
    </submittedName>
</protein>
<keyword evidence="2" id="KW-0229">DNA integration</keyword>
<dbReference type="InterPro" id="IPR044068">
    <property type="entry name" value="CB"/>
</dbReference>
<dbReference type="GO" id="GO:0015074">
    <property type="term" value="P:DNA integration"/>
    <property type="evidence" value="ECO:0007669"/>
    <property type="project" value="UniProtKB-KW"/>
</dbReference>
<dbReference type="InterPro" id="IPR010998">
    <property type="entry name" value="Integrase_recombinase_N"/>
</dbReference>
<dbReference type="InterPro" id="IPR050090">
    <property type="entry name" value="Tyrosine_recombinase_XerCD"/>
</dbReference>
<accession>M3A7R4</accession>
<dbReference type="Gene3D" id="1.10.150.130">
    <property type="match status" value="1"/>
</dbReference>
<dbReference type="AlphaFoldDB" id="M3A7R4"/>
<evidence type="ECO:0000256" key="2">
    <source>
        <dbReference type="ARBA" id="ARBA00022908"/>
    </source>
</evidence>
<dbReference type="PANTHER" id="PTHR30349">
    <property type="entry name" value="PHAGE INTEGRASE-RELATED"/>
    <property type="match status" value="1"/>
</dbReference>
<dbReference type="PATRIC" id="fig|1244869.3.peg.3317"/>
<proteinExistence type="inferred from homology"/>
<evidence type="ECO:0000256" key="1">
    <source>
        <dbReference type="ARBA" id="ARBA00008857"/>
    </source>
</evidence>
<dbReference type="SUPFAM" id="SSF56349">
    <property type="entry name" value="DNA breaking-rejoining enzymes"/>
    <property type="match status" value="1"/>
</dbReference>
<dbReference type="PANTHER" id="PTHR30349:SF41">
    <property type="entry name" value="INTEGRASE_RECOMBINASE PROTEIN MJ0367-RELATED"/>
    <property type="match status" value="1"/>
</dbReference>
<evidence type="ECO:0000313" key="9">
    <source>
        <dbReference type="Proteomes" id="UP000011744"/>
    </source>
</evidence>
<dbReference type="GO" id="GO:0006310">
    <property type="term" value="P:DNA recombination"/>
    <property type="evidence" value="ECO:0007669"/>
    <property type="project" value="UniProtKB-KW"/>
</dbReference>
<evidence type="ECO:0000259" key="7">
    <source>
        <dbReference type="PROSITE" id="PS51900"/>
    </source>
</evidence>
<comment type="similarity">
    <text evidence="1">Belongs to the 'phage' integrase family.</text>
</comment>
<evidence type="ECO:0000313" key="8">
    <source>
        <dbReference type="EMBL" id="EME68838.1"/>
    </source>
</evidence>
<evidence type="ECO:0000256" key="5">
    <source>
        <dbReference type="PROSITE-ProRule" id="PRU01248"/>
    </source>
</evidence>
<dbReference type="GO" id="GO:0003677">
    <property type="term" value="F:DNA binding"/>
    <property type="evidence" value="ECO:0007669"/>
    <property type="project" value="UniProtKB-UniRule"/>
</dbReference>
<dbReference type="Proteomes" id="UP000011744">
    <property type="component" value="Unassembled WGS sequence"/>
</dbReference>
<comment type="caution">
    <text evidence="8">The sequence shown here is derived from an EMBL/GenBank/DDBJ whole genome shotgun (WGS) entry which is preliminary data.</text>
</comment>
<dbReference type="InterPro" id="IPR002104">
    <property type="entry name" value="Integrase_catalytic"/>
</dbReference>
<evidence type="ECO:0000259" key="6">
    <source>
        <dbReference type="PROSITE" id="PS51898"/>
    </source>
</evidence>
<feature type="domain" description="Tyr recombinase" evidence="6">
    <location>
        <begin position="228"/>
        <end position="431"/>
    </location>
</feature>
<dbReference type="InterPro" id="IPR013762">
    <property type="entry name" value="Integrase-like_cat_sf"/>
</dbReference>
<gene>
    <name evidence="8" type="ORF">H261_16528</name>
</gene>
<organism evidence="8 9">
    <name type="scientific">Paramagnetospirillum caucaseum</name>
    <dbReference type="NCBI Taxonomy" id="1244869"/>
    <lineage>
        <taxon>Bacteria</taxon>
        <taxon>Pseudomonadati</taxon>
        <taxon>Pseudomonadota</taxon>
        <taxon>Alphaproteobacteria</taxon>
        <taxon>Rhodospirillales</taxon>
        <taxon>Magnetospirillaceae</taxon>
        <taxon>Paramagnetospirillum</taxon>
    </lineage>
</organism>